<dbReference type="EMBL" id="LT598457">
    <property type="protein sequence ID" value="SCU94110.1"/>
    <property type="molecule type" value="Genomic_DNA"/>
</dbReference>
<accession>A0A1G4JT94</accession>
<dbReference type="GO" id="GO:0006798">
    <property type="term" value="P:polyphosphate catabolic process"/>
    <property type="evidence" value="ECO:0007669"/>
    <property type="project" value="EnsemblFungi"/>
</dbReference>
<evidence type="ECO:0000256" key="1">
    <source>
        <dbReference type="SAM" id="Phobius"/>
    </source>
</evidence>
<evidence type="ECO:0000313" key="4">
    <source>
        <dbReference type="Proteomes" id="UP000190274"/>
    </source>
</evidence>
<dbReference type="GO" id="GO:0016036">
    <property type="term" value="P:cellular response to phosphate starvation"/>
    <property type="evidence" value="ECO:0007669"/>
    <property type="project" value="EnsemblFungi"/>
</dbReference>
<dbReference type="Pfam" id="PF00149">
    <property type="entry name" value="Metallophos"/>
    <property type="match status" value="1"/>
</dbReference>
<keyword evidence="1" id="KW-0472">Membrane</keyword>
<gene>
    <name evidence="3" type="ORF">LADA_0G06612G</name>
</gene>
<dbReference type="Proteomes" id="UP000190274">
    <property type="component" value="Chromosome G"/>
</dbReference>
<keyword evidence="4" id="KW-1185">Reference proteome</keyword>
<dbReference type="GO" id="GO:0005775">
    <property type="term" value="C:vacuolar lumen"/>
    <property type="evidence" value="ECO:0007669"/>
    <property type="project" value="EnsemblFungi"/>
</dbReference>
<sequence length="314" mass="35082">MLSNVGRLWASAGVTFFVLLFCGYTYYIVALIPSPSLPLIATQRVVNASQHDRWIFVGDVHGMFKEFQELMQQVDASRPNTKVVLLGDFIVKGPDSAKMIHYLRENANSTHCVLGNHEIDVMFAYLNKKGLRTNFAQDKGSRWDPLEFSTESYIPSRDQVSSQHGLLAQQLGQSNLAALASLCSAELQINLTPTGQTLVAVHAGLAPEYQEFDSLNIKSITTMKYMLPKDHSKTSKFKFDKARRWFKLWTRESAPEGVTVLYGHDAGRGLNLRHSTKGLDSACVSGGKLSALEYVFKGGRYHEFLHQVGCRQFG</sequence>
<dbReference type="OrthoDB" id="10267127at2759"/>
<reference evidence="4" key="1">
    <citation type="submission" date="2016-03" db="EMBL/GenBank/DDBJ databases">
        <authorList>
            <person name="Devillers H."/>
        </authorList>
    </citation>
    <scope>NUCLEOTIDE SEQUENCE [LARGE SCALE GENOMIC DNA]</scope>
</reference>
<feature type="domain" description="Calcineurin-like phosphoesterase" evidence="2">
    <location>
        <begin position="55"/>
        <end position="267"/>
    </location>
</feature>
<evidence type="ECO:0000259" key="2">
    <source>
        <dbReference type="Pfam" id="PF00149"/>
    </source>
</evidence>
<dbReference type="Gene3D" id="3.60.21.10">
    <property type="match status" value="1"/>
</dbReference>
<keyword evidence="1" id="KW-0812">Transmembrane</keyword>
<evidence type="ECO:0000313" key="3">
    <source>
        <dbReference type="EMBL" id="SCU94110.1"/>
    </source>
</evidence>
<protein>
    <submittedName>
        <fullName evidence="3">LADA_0G06612g1_1</fullName>
    </submittedName>
</protein>
<dbReference type="GO" id="GO:0000324">
    <property type="term" value="C:fungal-type vacuole"/>
    <property type="evidence" value="ECO:0007669"/>
    <property type="project" value="EnsemblFungi"/>
</dbReference>
<name>A0A1G4JT94_9SACH</name>
<dbReference type="GO" id="GO:0016791">
    <property type="term" value="F:phosphatase activity"/>
    <property type="evidence" value="ECO:0007669"/>
    <property type="project" value="TreeGrafter"/>
</dbReference>
<dbReference type="InterPro" id="IPR029052">
    <property type="entry name" value="Metallo-depent_PP-like"/>
</dbReference>
<dbReference type="PANTHER" id="PTHR42850:SF4">
    <property type="entry name" value="ZINC-DEPENDENT ENDOPOLYPHOSPHATASE"/>
    <property type="match status" value="1"/>
</dbReference>
<feature type="transmembrane region" description="Helical" evidence="1">
    <location>
        <begin position="7"/>
        <end position="29"/>
    </location>
</feature>
<dbReference type="AlphaFoldDB" id="A0A1G4JT94"/>
<dbReference type="GO" id="GO:0000298">
    <property type="term" value="F:endopolyphosphatase activity"/>
    <property type="evidence" value="ECO:0007669"/>
    <property type="project" value="EnsemblFungi"/>
</dbReference>
<keyword evidence="1" id="KW-1133">Transmembrane helix</keyword>
<dbReference type="STRING" id="1266660.A0A1G4JT94"/>
<organism evidence="3 4">
    <name type="scientific">Lachancea dasiensis</name>
    <dbReference type="NCBI Taxonomy" id="1072105"/>
    <lineage>
        <taxon>Eukaryota</taxon>
        <taxon>Fungi</taxon>
        <taxon>Dikarya</taxon>
        <taxon>Ascomycota</taxon>
        <taxon>Saccharomycotina</taxon>
        <taxon>Saccharomycetes</taxon>
        <taxon>Saccharomycetales</taxon>
        <taxon>Saccharomycetaceae</taxon>
        <taxon>Lachancea</taxon>
    </lineage>
</organism>
<proteinExistence type="predicted"/>
<dbReference type="InterPro" id="IPR004843">
    <property type="entry name" value="Calcineurin-like_PHP"/>
</dbReference>
<dbReference type="PANTHER" id="PTHR42850">
    <property type="entry name" value="METALLOPHOSPHOESTERASE"/>
    <property type="match status" value="1"/>
</dbReference>
<dbReference type="SUPFAM" id="SSF56300">
    <property type="entry name" value="Metallo-dependent phosphatases"/>
    <property type="match status" value="1"/>
</dbReference>
<dbReference type="InterPro" id="IPR050126">
    <property type="entry name" value="Ap4A_hydrolase"/>
</dbReference>